<reference evidence="2 3" key="1">
    <citation type="journal article" date="2018" name="Sci. Rep.">
        <title>A novel species of the marine cyanobacterium Acaryochloris with a unique pigment content and lifestyle.</title>
        <authorList>
            <person name="Partensky F."/>
            <person name="Six C."/>
            <person name="Ratin M."/>
            <person name="Garczarek L."/>
            <person name="Vaulot D."/>
            <person name="Probert I."/>
            <person name="Calteau A."/>
            <person name="Gourvil P."/>
            <person name="Marie D."/>
            <person name="Grebert T."/>
            <person name="Bouchier C."/>
            <person name="Le Panse S."/>
            <person name="Gachenot M."/>
            <person name="Rodriguez F."/>
            <person name="Garrido J.L."/>
        </authorList>
    </citation>
    <scope>NUCLEOTIDE SEQUENCE [LARGE SCALE GENOMIC DNA]</scope>
    <source>
        <strain evidence="2 3">RCC1774</strain>
    </source>
</reference>
<name>A0A2W1JLI8_9CYAN</name>
<dbReference type="PANTHER" id="PTHR43685">
    <property type="entry name" value="GLYCOSYLTRANSFERASE"/>
    <property type="match status" value="1"/>
</dbReference>
<dbReference type="Gene3D" id="3.90.550.10">
    <property type="entry name" value="Spore Coat Polysaccharide Biosynthesis Protein SpsA, Chain A"/>
    <property type="match status" value="1"/>
</dbReference>
<accession>A0A2W1JLI8</accession>
<keyword evidence="3" id="KW-1185">Reference proteome</keyword>
<feature type="domain" description="Glycosyltransferase 2-like" evidence="1">
    <location>
        <begin position="7"/>
        <end position="113"/>
    </location>
</feature>
<proteinExistence type="predicted"/>
<dbReference type="InterPro" id="IPR050834">
    <property type="entry name" value="Glycosyltransf_2"/>
</dbReference>
<dbReference type="OrthoDB" id="450387at2"/>
<dbReference type="CDD" id="cd00761">
    <property type="entry name" value="Glyco_tranf_GTA_type"/>
    <property type="match status" value="1"/>
</dbReference>
<evidence type="ECO:0000313" key="2">
    <source>
        <dbReference type="EMBL" id="PZD71772.1"/>
    </source>
</evidence>
<dbReference type="EC" id="2.4.1.305" evidence="2"/>
<sequence length="324" mass="36679">MGSSIVSVVIPTRNRPELVKRAVHSALAQTLEKIEVCVVIDGPDPETFSELSKCSDSRLRVIQLASNKGGAGARNEGISKSQSEWIAFLDDDDEWLPQKLECQLEAATASQYQWPIITSFVTARTPKGEFTYPRRLPRHSEDLSEYLLARNTLSYGEGLIQTSTILTKRELLLTVPFREELPKHQDWDWILHVHSLEGVAVEFVPEALAVWHLWEQRASTSGNSNWENSLDWIQQNQHLITPRAYAAFVLVEVGSQAAHTRRWAAFWQLLLEAFRLGKPKPIDLFVFMGMWIVPQELRRSMKSLQSKAAQKLSHLPSLKADATG</sequence>
<evidence type="ECO:0000313" key="3">
    <source>
        <dbReference type="Proteomes" id="UP000248857"/>
    </source>
</evidence>
<evidence type="ECO:0000259" key="1">
    <source>
        <dbReference type="Pfam" id="PF00535"/>
    </source>
</evidence>
<dbReference type="Proteomes" id="UP000248857">
    <property type="component" value="Unassembled WGS sequence"/>
</dbReference>
<protein>
    <submittedName>
        <fullName evidence="2">UDP-Glc:alpha-D-GlcNAc-diphosphoundecaprenol beta-1,3-glucosyltransferase WfgD</fullName>
        <ecNumber evidence="2">2.4.1.305</ecNumber>
    </submittedName>
</protein>
<dbReference type="RefSeq" id="WP_110987682.1">
    <property type="nucleotide sequence ID" value="NZ_CAWNWM010000014.1"/>
</dbReference>
<dbReference type="GO" id="GO:0016757">
    <property type="term" value="F:glycosyltransferase activity"/>
    <property type="evidence" value="ECO:0007669"/>
    <property type="project" value="UniProtKB-KW"/>
</dbReference>
<dbReference type="PANTHER" id="PTHR43685:SF2">
    <property type="entry name" value="GLYCOSYLTRANSFERASE 2-LIKE DOMAIN-CONTAINING PROTEIN"/>
    <property type="match status" value="1"/>
</dbReference>
<dbReference type="EMBL" id="PQWO01000014">
    <property type="protein sequence ID" value="PZD71772.1"/>
    <property type="molecule type" value="Genomic_DNA"/>
</dbReference>
<dbReference type="SUPFAM" id="SSF53448">
    <property type="entry name" value="Nucleotide-diphospho-sugar transferases"/>
    <property type="match status" value="1"/>
</dbReference>
<gene>
    <name evidence="2" type="primary">wfgD_2</name>
    <name evidence="2" type="ORF">C1752_04451</name>
</gene>
<organism evidence="2 3">
    <name type="scientific">Acaryochloris thomasi RCC1774</name>
    <dbReference type="NCBI Taxonomy" id="1764569"/>
    <lineage>
        <taxon>Bacteria</taxon>
        <taxon>Bacillati</taxon>
        <taxon>Cyanobacteriota</taxon>
        <taxon>Cyanophyceae</taxon>
        <taxon>Acaryochloridales</taxon>
        <taxon>Acaryochloridaceae</taxon>
        <taxon>Acaryochloris</taxon>
        <taxon>Acaryochloris thomasi</taxon>
    </lineage>
</organism>
<dbReference type="InterPro" id="IPR001173">
    <property type="entry name" value="Glyco_trans_2-like"/>
</dbReference>
<dbReference type="AlphaFoldDB" id="A0A2W1JLI8"/>
<keyword evidence="2" id="KW-0808">Transferase</keyword>
<comment type="caution">
    <text evidence="2">The sequence shown here is derived from an EMBL/GenBank/DDBJ whole genome shotgun (WGS) entry which is preliminary data.</text>
</comment>
<dbReference type="Pfam" id="PF00535">
    <property type="entry name" value="Glycos_transf_2"/>
    <property type="match status" value="1"/>
</dbReference>
<keyword evidence="2" id="KW-0328">Glycosyltransferase</keyword>
<dbReference type="InterPro" id="IPR029044">
    <property type="entry name" value="Nucleotide-diphossugar_trans"/>
</dbReference>